<sequence length="60" mass="6402">MSKGAQLNPIMGDGSAAVVFGRKPLSAWKDIVAQWRNAGGDQVAEELANEHAARAMRPLL</sequence>
<evidence type="ECO:0000313" key="1">
    <source>
        <dbReference type="EMBL" id="MBB6549540.1"/>
    </source>
</evidence>
<dbReference type="AlphaFoldDB" id="A0A7X0TZR5"/>
<dbReference type="RefSeq" id="WP_185103942.1">
    <property type="nucleotide sequence ID" value="NZ_BAAAXY010000256.1"/>
</dbReference>
<reference evidence="1 2" key="1">
    <citation type="submission" date="2020-08" db="EMBL/GenBank/DDBJ databases">
        <title>Sequencing the genomes of 1000 actinobacteria strains.</title>
        <authorList>
            <person name="Klenk H.-P."/>
        </authorList>
    </citation>
    <scope>NUCLEOTIDE SEQUENCE [LARGE SCALE GENOMIC DNA]</scope>
    <source>
        <strain evidence="1 2">DSM 43768</strain>
    </source>
</reference>
<keyword evidence="2" id="KW-1185">Reference proteome</keyword>
<comment type="caution">
    <text evidence="1">The sequence shown here is derived from an EMBL/GenBank/DDBJ whole genome shotgun (WGS) entry which is preliminary data.</text>
</comment>
<dbReference type="Proteomes" id="UP000565579">
    <property type="component" value="Unassembled WGS sequence"/>
</dbReference>
<gene>
    <name evidence="1" type="ORF">HD593_004335</name>
</gene>
<evidence type="ECO:0000313" key="2">
    <source>
        <dbReference type="Proteomes" id="UP000565579"/>
    </source>
</evidence>
<dbReference type="EMBL" id="JACHMI010000001">
    <property type="protein sequence ID" value="MBB6549540.1"/>
    <property type="molecule type" value="Genomic_DNA"/>
</dbReference>
<organism evidence="1 2">
    <name type="scientific">Nonomuraea rubra</name>
    <dbReference type="NCBI Taxonomy" id="46180"/>
    <lineage>
        <taxon>Bacteria</taxon>
        <taxon>Bacillati</taxon>
        <taxon>Actinomycetota</taxon>
        <taxon>Actinomycetes</taxon>
        <taxon>Streptosporangiales</taxon>
        <taxon>Streptosporangiaceae</taxon>
        <taxon>Nonomuraea</taxon>
    </lineage>
</organism>
<protein>
    <submittedName>
        <fullName evidence="1">Uncharacterized protein</fullName>
    </submittedName>
</protein>
<proteinExistence type="predicted"/>
<name>A0A7X0TZR5_9ACTN</name>
<accession>A0A7X0TZR5</accession>